<evidence type="ECO:0000256" key="4">
    <source>
        <dbReference type="ARBA" id="ARBA00022692"/>
    </source>
</evidence>
<comment type="caution">
    <text evidence="8">The sequence shown here is derived from an EMBL/GenBank/DDBJ whole genome shotgun (WGS) entry which is preliminary data.</text>
</comment>
<keyword evidence="6 7" id="KW-0472">Membrane</keyword>
<feature type="transmembrane region" description="Helical" evidence="7">
    <location>
        <begin position="177"/>
        <end position="199"/>
    </location>
</feature>
<keyword evidence="5 7" id="KW-1133">Transmembrane helix</keyword>
<evidence type="ECO:0000256" key="6">
    <source>
        <dbReference type="ARBA" id="ARBA00023136"/>
    </source>
</evidence>
<dbReference type="GO" id="GO:0005886">
    <property type="term" value="C:plasma membrane"/>
    <property type="evidence" value="ECO:0007669"/>
    <property type="project" value="UniProtKB-SubCell"/>
</dbReference>
<organism evidence="8 9">
    <name type="scientific">Rhodonellum psychrophilum GCM71 = DSM 17998</name>
    <dbReference type="NCBI Taxonomy" id="1123057"/>
    <lineage>
        <taxon>Bacteria</taxon>
        <taxon>Pseudomonadati</taxon>
        <taxon>Bacteroidota</taxon>
        <taxon>Cytophagia</taxon>
        <taxon>Cytophagales</taxon>
        <taxon>Cytophagaceae</taxon>
        <taxon>Rhodonellum</taxon>
    </lineage>
</organism>
<feature type="transmembrane region" description="Helical" evidence="7">
    <location>
        <begin position="443"/>
        <end position="464"/>
    </location>
</feature>
<feature type="transmembrane region" description="Helical" evidence="7">
    <location>
        <begin position="41"/>
        <end position="58"/>
    </location>
</feature>
<comment type="subcellular location">
    <subcellularLocation>
        <location evidence="1">Cell membrane</location>
        <topology evidence="1">Multi-pass membrane protein</topology>
    </subcellularLocation>
</comment>
<name>U5BVE8_9BACT</name>
<feature type="transmembrane region" description="Helical" evidence="7">
    <location>
        <begin position="379"/>
        <end position="399"/>
    </location>
</feature>
<evidence type="ECO:0000256" key="2">
    <source>
        <dbReference type="ARBA" id="ARBA00007430"/>
    </source>
</evidence>
<dbReference type="AlphaFoldDB" id="U5BVE8"/>
<comment type="similarity">
    <text evidence="2">Belongs to the polysaccharide synthase family.</text>
</comment>
<dbReference type="PANTHER" id="PTHR30250:SF10">
    <property type="entry name" value="LIPOPOLYSACCHARIDE BIOSYNTHESIS PROTEIN WZXC"/>
    <property type="match status" value="1"/>
</dbReference>
<sequence>MEIKNKAKKSFKWSFLIQLSSQIIGFSISILLARILLPADFGVIGILTIFINLSKKITDGGMASSLIRTKEVNDRDFSTVFFFNMLISIFLYSILFFLAPFIAIFFEVKIVENLLKLYGLVIVISTFTITQSVKLNRDLDFKTQFKILLPSIILSGLFGVGAAYLGYGVWSLVIKEIAFAVFASIQLWYYSNWTPLFIFDKNLFKIHFRYGYKLTLTDLISQFFKDGNKIIISKFFSPADLGFFTRAKTMEELPNSVVFNTVNRVMFPLLSKVQDDDIQLKKIYSQIIKVVSFIVVPFLLLLYVIAEPLFVFLITDKWLPAVPYFKILLIAAMIAPVQPYLLNICKVKGRSDLVLKLSMVEYLFIILSLFAIIPYGIIGLLWGLVLATLAKLVVTMFFAGRLINYTVKRQLLDLKEGFSIGVFIFCIVSFAKHVGLFDLMTSFQTIISISILFYTLFLALSYVLKLESFHLIKNLIIKK</sequence>
<evidence type="ECO:0000313" key="9">
    <source>
        <dbReference type="Proteomes" id="UP000016843"/>
    </source>
</evidence>
<dbReference type="EMBL" id="AWXR01000048">
    <property type="protein sequence ID" value="ERM81529.1"/>
    <property type="molecule type" value="Genomic_DNA"/>
</dbReference>
<feature type="transmembrane region" description="Helical" evidence="7">
    <location>
        <begin position="147"/>
        <end position="165"/>
    </location>
</feature>
<dbReference type="PANTHER" id="PTHR30250">
    <property type="entry name" value="PST FAMILY PREDICTED COLANIC ACID TRANSPORTER"/>
    <property type="match status" value="1"/>
</dbReference>
<dbReference type="Pfam" id="PF13440">
    <property type="entry name" value="Polysacc_synt_3"/>
    <property type="match status" value="1"/>
</dbReference>
<evidence type="ECO:0000256" key="7">
    <source>
        <dbReference type="SAM" id="Phobius"/>
    </source>
</evidence>
<feature type="transmembrane region" description="Helical" evidence="7">
    <location>
        <begin position="321"/>
        <end position="341"/>
    </location>
</feature>
<feature type="transmembrane region" description="Helical" evidence="7">
    <location>
        <begin position="12"/>
        <end position="35"/>
    </location>
</feature>
<dbReference type="eggNOG" id="COG2244">
    <property type="taxonomic scope" value="Bacteria"/>
</dbReference>
<dbReference type="InterPro" id="IPR050833">
    <property type="entry name" value="Poly_Biosynth_Transport"/>
</dbReference>
<dbReference type="PATRIC" id="fig|1123057.7.peg.3596"/>
<evidence type="ECO:0000256" key="3">
    <source>
        <dbReference type="ARBA" id="ARBA00022475"/>
    </source>
</evidence>
<dbReference type="CDD" id="cd13127">
    <property type="entry name" value="MATE_tuaB_like"/>
    <property type="match status" value="1"/>
</dbReference>
<evidence type="ECO:0000256" key="5">
    <source>
        <dbReference type="ARBA" id="ARBA00022989"/>
    </source>
</evidence>
<keyword evidence="4 7" id="KW-0812">Transmembrane</keyword>
<evidence type="ECO:0000313" key="8">
    <source>
        <dbReference type="EMBL" id="ERM81529.1"/>
    </source>
</evidence>
<protein>
    <recommendedName>
        <fullName evidence="10">Polysaccharide biosynthesis protein C-terminal domain-containing protein</fullName>
    </recommendedName>
</protein>
<keyword evidence="3" id="KW-1003">Cell membrane</keyword>
<dbReference type="RefSeq" id="WP_019599111.1">
    <property type="nucleotide sequence ID" value="NZ_AWXR01000048.1"/>
</dbReference>
<feature type="transmembrane region" description="Helical" evidence="7">
    <location>
        <begin position="411"/>
        <end position="431"/>
    </location>
</feature>
<reference evidence="8 9" key="1">
    <citation type="journal article" date="2013" name="Genome Announc.">
        <title>Draft Genome Sequence of the Psychrophilic and Alkaliphilic Rhodonellum psychrophilum Strain GCM71T.</title>
        <authorList>
            <person name="Hauptmann A.L."/>
            <person name="Glaring M.A."/>
            <person name="Hallin P.F."/>
            <person name="Prieme A."/>
            <person name="Stougaard P."/>
        </authorList>
    </citation>
    <scope>NUCLEOTIDE SEQUENCE [LARGE SCALE GENOMIC DNA]</scope>
    <source>
        <strain evidence="8 9">GCM71</strain>
    </source>
</reference>
<feature type="transmembrane region" description="Helical" evidence="7">
    <location>
        <begin position="117"/>
        <end position="135"/>
    </location>
</feature>
<keyword evidence="9" id="KW-1185">Reference proteome</keyword>
<accession>U5BVE8</accession>
<dbReference type="OrthoDB" id="9770347at2"/>
<gene>
    <name evidence="8" type="ORF">P872_09240</name>
</gene>
<dbReference type="Proteomes" id="UP000016843">
    <property type="component" value="Unassembled WGS sequence"/>
</dbReference>
<feature type="transmembrane region" description="Helical" evidence="7">
    <location>
        <begin position="290"/>
        <end position="315"/>
    </location>
</feature>
<evidence type="ECO:0008006" key="10">
    <source>
        <dbReference type="Google" id="ProtNLM"/>
    </source>
</evidence>
<feature type="transmembrane region" description="Helical" evidence="7">
    <location>
        <begin position="79"/>
        <end position="105"/>
    </location>
</feature>
<proteinExistence type="inferred from homology"/>
<evidence type="ECO:0000256" key="1">
    <source>
        <dbReference type="ARBA" id="ARBA00004651"/>
    </source>
</evidence>
<feature type="transmembrane region" description="Helical" evidence="7">
    <location>
        <begin position="353"/>
        <end position="373"/>
    </location>
</feature>